<dbReference type="Proteomes" id="UP000271125">
    <property type="component" value="Unassembled WGS sequence"/>
</dbReference>
<dbReference type="AlphaFoldDB" id="A0A660SMS8"/>
<feature type="domain" description="Single Cache" evidence="6">
    <location>
        <begin position="175"/>
        <end position="250"/>
    </location>
</feature>
<name>A0A660SMS8_UNCT6</name>
<keyword evidence="2" id="KW-1003">Cell membrane</keyword>
<proteinExistence type="predicted"/>
<feature type="domain" description="Single Cache" evidence="6">
    <location>
        <begin position="36"/>
        <end position="117"/>
    </location>
</feature>
<keyword evidence="4" id="KW-1133">Transmembrane helix</keyword>
<evidence type="ECO:0000256" key="2">
    <source>
        <dbReference type="ARBA" id="ARBA00022475"/>
    </source>
</evidence>
<dbReference type="Gene3D" id="3.30.450.20">
    <property type="entry name" value="PAS domain"/>
    <property type="match status" value="2"/>
</dbReference>
<dbReference type="SMART" id="SM01049">
    <property type="entry name" value="Cache_2"/>
    <property type="match status" value="2"/>
</dbReference>
<dbReference type="GO" id="GO:0005886">
    <property type="term" value="C:plasma membrane"/>
    <property type="evidence" value="ECO:0007669"/>
    <property type="project" value="UniProtKB-SubCell"/>
</dbReference>
<dbReference type="Pfam" id="PF08269">
    <property type="entry name" value="dCache_2"/>
    <property type="match status" value="1"/>
</dbReference>
<evidence type="ECO:0000256" key="5">
    <source>
        <dbReference type="ARBA" id="ARBA00023136"/>
    </source>
</evidence>
<evidence type="ECO:0000256" key="4">
    <source>
        <dbReference type="ARBA" id="ARBA00022989"/>
    </source>
</evidence>
<evidence type="ECO:0000313" key="7">
    <source>
        <dbReference type="EMBL" id="RKX72043.1"/>
    </source>
</evidence>
<dbReference type="Pfam" id="PF17200">
    <property type="entry name" value="sCache_2"/>
    <property type="match status" value="1"/>
</dbReference>
<comment type="subcellular location">
    <subcellularLocation>
        <location evidence="1">Cell membrane</location>
        <topology evidence="1">Multi-pass membrane protein</topology>
    </subcellularLocation>
</comment>
<gene>
    <name evidence="7" type="ORF">DRP43_01720</name>
</gene>
<protein>
    <recommendedName>
        <fullName evidence="6">Single Cache domain-containing protein</fullName>
    </recommendedName>
</protein>
<accession>A0A660SMS8</accession>
<sequence length="302" mass="34254">MIFLCNFHSCETSVSSLLVIGLLIFLLSSCTTKKPKSELTQTEELVSFVNKAAELIEKEGEDCFPEFRKKGSKWFHDDLYIFVWGLDGMRYVYPPNLQGEGENMLGLEDINGKPIGRLIVDAASGEKGEGWVHYQWPKPDEKEPSWKSTFVKRVIAPSGKTYLVGSGLYDLKIDKSFIVEEVNDAIALIKEVGITALDTIRKKGNEFIFLDTYVFVKNIKGNELVNPAFPELEGQNLSNLQDSNGKYFIREELETLKTKDDCWMDYMWSKPGETTPSQKWVYVKKIIIGQDTLVVGAGYFPE</sequence>
<evidence type="ECO:0000259" key="6">
    <source>
        <dbReference type="SMART" id="SM01049"/>
    </source>
</evidence>
<organism evidence="7 8">
    <name type="scientific">candidate division TA06 bacterium</name>
    <dbReference type="NCBI Taxonomy" id="2250710"/>
    <lineage>
        <taxon>Bacteria</taxon>
        <taxon>Bacteria division TA06</taxon>
    </lineage>
</organism>
<evidence type="ECO:0000313" key="8">
    <source>
        <dbReference type="Proteomes" id="UP000271125"/>
    </source>
</evidence>
<dbReference type="InterPro" id="IPR033480">
    <property type="entry name" value="sCache_2"/>
</dbReference>
<dbReference type="InterPro" id="IPR004010">
    <property type="entry name" value="Double_Cache_2"/>
</dbReference>
<dbReference type="EMBL" id="QNBD01000055">
    <property type="protein sequence ID" value="RKX72043.1"/>
    <property type="molecule type" value="Genomic_DNA"/>
</dbReference>
<keyword evidence="5" id="KW-0472">Membrane</keyword>
<evidence type="ECO:0000256" key="1">
    <source>
        <dbReference type="ARBA" id="ARBA00004651"/>
    </source>
</evidence>
<reference evidence="7 8" key="1">
    <citation type="submission" date="2018-06" db="EMBL/GenBank/DDBJ databases">
        <title>Extensive metabolic versatility and redundancy in microbially diverse, dynamic hydrothermal sediments.</title>
        <authorList>
            <person name="Dombrowski N."/>
            <person name="Teske A."/>
            <person name="Baker B.J."/>
        </authorList>
    </citation>
    <scope>NUCLEOTIDE SEQUENCE [LARGE SCALE GENOMIC DNA]</scope>
    <source>
        <strain evidence="7">B10_G13</strain>
    </source>
</reference>
<comment type="caution">
    <text evidence="7">The sequence shown here is derived from an EMBL/GenBank/DDBJ whole genome shotgun (WGS) entry which is preliminary data.</text>
</comment>
<keyword evidence="3" id="KW-0812">Transmembrane</keyword>
<evidence type="ECO:0000256" key="3">
    <source>
        <dbReference type="ARBA" id="ARBA00022692"/>
    </source>
</evidence>